<reference evidence="8" key="1">
    <citation type="journal article" date="2016" name="Nat. Commun.">
        <title>Genome analysis of three Pneumocystis species reveals adaptation mechanisms to life exclusively in mammalian hosts.</title>
        <authorList>
            <person name="Ma L."/>
            <person name="Chen Z."/>
            <person name="Huang D.W."/>
            <person name="Kutty G."/>
            <person name="Ishihara M."/>
            <person name="Wang H."/>
            <person name="Abouelleil A."/>
            <person name="Bishop L."/>
            <person name="Davey E."/>
            <person name="Deng R."/>
            <person name="Deng X."/>
            <person name="Fan L."/>
            <person name="Fantoni G."/>
            <person name="Fitzgerald M."/>
            <person name="Gogineni E."/>
            <person name="Goldberg J.M."/>
            <person name="Handley G."/>
            <person name="Hu X."/>
            <person name="Huber C."/>
            <person name="Jiao X."/>
            <person name="Jones K."/>
            <person name="Levin J.Z."/>
            <person name="Liu Y."/>
            <person name="Macdonald P."/>
            <person name="Melnikov A."/>
            <person name="Raley C."/>
            <person name="Sassi M."/>
            <person name="Sherman B.T."/>
            <person name="Song X."/>
            <person name="Sykes S."/>
            <person name="Tran B."/>
            <person name="Walsh L."/>
            <person name="Xia Y."/>
            <person name="Yang J."/>
            <person name="Young S."/>
            <person name="Zeng Q."/>
            <person name="Zheng X."/>
            <person name="Stephens R."/>
            <person name="Nusbaum C."/>
            <person name="Birren B.W."/>
            <person name="Azadi P."/>
            <person name="Lempicki R.A."/>
            <person name="Cuomo C.A."/>
            <person name="Kovacs J.A."/>
        </authorList>
    </citation>
    <scope>NUCLEOTIDE SEQUENCE [LARGE SCALE GENOMIC DNA]</scope>
    <source>
        <strain evidence="8">B123</strain>
    </source>
</reference>
<dbReference type="SMART" id="SM00827">
    <property type="entry name" value="PKS_AT"/>
    <property type="match status" value="1"/>
</dbReference>
<dbReference type="InterPro" id="IPR001227">
    <property type="entry name" value="Ac_transferase_dom_sf"/>
</dbReference>
<dbReference type="PANTHER" id="PTHR42681:SF1">
    <property type="entry name" value="MALONYL-COA-ACYL CARRIER PROTEIN TRANSACYLASE, MITOCHONDRIAL"/>
    <property type="match status" value="1"/>
</dbReference>
<evidence type="ECO:0000313" key="8">
    <source>
        <dbReference type="Proteomes" id="UP000011958"/>
    </source>
</evidence>
<evidence type="ECO:0000256" key="1">
    <source>
        <dbReference type="ARBA" id="ARBA00008217"/>
    </source>
</evidence>
<evidence type="ECO:0000256" key="3">
    <source>
        <dbReference type="ARBA" id="ARBA00022679"/>
    </source>
</evidence>
<dbReference type="OMA" id="AANYNCP"/>
<comment type="catalytic activity">
    <reaction evidence="5">
        <text>holo-[ACP] + malonyl-CoA = malonyl-[ACP] + CoA</text>
        <dbReference type="Rhea" id="RHEA:41792"/>
        <dbReference type="Rhea" id="RHEA-COMP:9623"/>
        <dbReference type="Rhea" id="RHEA-COMP:9685"/>
        <dbReference type="ChEBI" id="CHEBI:57287"/>
        <dbReference type="ChEBI" id="CHEBI:57384"/>
        <dbReference type="ChEBI" id="CHEBI:64479"/>
        <dbReference type="ChEBI" id="CHEBI:78449"/>
        <dbReference type="EC" id="2.3.1.39"/>
    </reaction>
</comment>
<name>M7PFC1_PNEMU</name>
<proteinExistence type="inferred from homology"/>
<dbReference type="Gene3D" id="3.40.366.10">
    <property type="entry name" value="Malonyl-Coenzyme A Acyl Carrier Protein, domain 2"/>
    <property type="match status" value="1"/>
</dbReference>
<dbReference type="GeneID" id="19896191"/>
<keyword evidence="3" id="KW-0808">Transferase</keyword>
<evidence type="ECO:0000256" key="5">
    <source>
        <dbReference type="ARBA" id="ARBA00048462"/>
    </source>
</evidence>
<dbReference type="Proteomes" id="UP000011958">
    <property type="component" value="Unassembled WGS sequence"/>
</dbReference>
<sequence>MSRILLFPGMFFIWQGTQYIGMARPWIEAFCEARHFFNEVDEVLGFSLQKVMNYGPSKVLDQSENAQPAILATSYCIIEILRKHFGIELKDYFTYTMGHSLGEYTSLLFAGVFSLPTAIRLVRERGEWMKSIACHETQVIAVMQKRFILDTLIQQLKIFQEELPAGQIIGLANDNTNTQIVLSGTKQTLNTFLTRFSLRNRCILRTIPLRVSVPVHSSFMNPVSNNLMDKLDTLSLFPPSITVISNVTAQPYPTDLFLLKKLLARQTKETVQWFQSTQYVLKHVAPIQWVAMGPKHVIFHMLTSQISEHYLFKLASVKDIFPLLNSLEKNIILNS</sequence>
<dbReference type="InterPro" id="IPR014043">
    <property type="entry name" value="Acyl_transferase_dom"/>
</dbReference>
<organism evidence="7 8">
    <name type="scientific">Pneumocystis murina (strain B123)</name>
    <name type="common">Mouse pneumocystis pneumonia agent</name>
    <name type="synonym">Pneumocystis carinii f. sp. muris</name>
    <dbReference type="NCBI Taxonomy" id="1069680"/>
    <lineage>
        <taxon>Eukaryota</taxon>
        <taxon>Fungi</taxon>
        <taxon>Dikarya</taxon>
        <taxon>Ascomycota</taxon>
        <taxon>Taphrinomycotina</taxon>
        <taxon>Pneumocystomycetes</taxon>
        <taxon>Pneumocystaceae</taxon>
        <taxon>Pneumocystis</taxon>
    </lineage>
</organism>
<dbReference type="InterPro" id="IPR050858">
    <property type="entry name" value="Mal-CoA-ACP_Trans/PKS_FabD"/>
</dbReference>
<evidence type="ECO:0000256" key="4">
    <source>
        <dbReference type="ARBA" id="ARBA00023315"/>
    </source>
</evidence>
<feature type="domain" description="Malonyl-CoA:ACP transacylase (MAT)" evidence="6">
    <location>
        <begin position="6"/>
        <end position="331"/>
    </location>
</feature>
<dbReference type="eggNOG" id="KOG2926">
    <property type="taxonomic scope" value="Eukaryota"/>
</dbReference>
<comment type="caution">
    <text evidence="7">The sequence shown here is derived from an EMBL/GenBank/DDBJ whole genome shotgun (WGS) entry which is preliminary data.</text>
</comment>
<dbReference type="PANTHER" id="PTHR42681">
    <property type="entry name" value="MALONYL-COA-ACYL CARRIER PROTEIN TRANSACYLASE, MITOCHONDRIAL"/>
    <property type="match status" value="1"/>
</dbReference>
<dbReference type="EMBL" id="AFWA02000011">
    <property type="protein sequence ID" value="EMR09159.1"/>
    <property type="molecule type" value="Genomic_DNA"/>
</dbReference>
<dbReference type="Pfam" id="PF00698">
    <property type="entry name" value="Acyl_transf_1"/>
    <property type="match status" value="1"/>
</dbReference>
<dbReference type="RefSeq" id="XP_007874509.1">
    <property type="nucleotide sequence ID" value="XM_007876318.1"/>
</dbReference>
<dbReference type="InterPro" id="IPR024925">
    <property type="entry name" value="Malonyl_CoA-ACP_transAc"/>
</dbReference>
<dbReference type="HOGENOM" id="CLU_030558_5_0_1"/>
<dbReference type="STRING" id="1069680.M7PFC1"/>
<dbReference type="GO" id="GO:0004314">
    <property type="term" value="F:[acyl-carrier-protein] S-malonyltransferase activity"/>
    <property type="evidence" value="ECO:0007669"/>
    <property type="project" value="UniProtKB-EC"/>
</dbReference>
<dbReference type="OrthoDB" id="541883at2759"/>
<comment type="similarity">
    <text evidence="1">Belongs to the FabD family.</text>
</comment>
<accession>M7PFC1</accession>
<keyword evidence="4" id="KW-0012">Acyltransferase</keyword>
<dbReference type="VEuPathDB" id="FungiDB:PNEG_02499"/>
<evidence type="ECO:0000259" key="6">
    <source>
        <dbReference type="SMART" id="SM00827"/>
    </source>
</evidence>
<dbReference type="SUPFAM" id="SSF52151">
    <property type="entry name" value="FabD/lysophospholipase-like"/>
    <property type="match status" value="1"/>
</dbReference>
<dbReference type="PIRSF" id="PIRSF000446">
    <property type="entry name" value="Mct"/>
    <property type="match status" value="1"/>
</dbReference>
<dbReference type="GO" id="GO:0006633">
    <property type="term" value="P:fatty acid biosynthetic process"/>
    <property type="evidence" value="ECO:0007669"/>
    <property type="project" value="TreeGrafter"/>
</dbReference>
<dbReference type="Gene3D" id="3.30.70.250">
    <property type="entry name" value="Malonyl-CoA ACP transacylase, ACP-binding"/>
    <property type="match status" value="1"/>
</dbReference>
<dbReference type="AlphaFoldDB" id="M7PFC1"/>
<evidence type="ECO:0000256" key="2">
    <source>
        <dbReference type="ARBA" id="ARBA00013258"/>
    </source>
</evidence>
<dbReference type="GO" id="GO:0005739">
    <property type="term" value="C:mitochondrion"/>
    <property type="evidence" value="ECO:0007669"/>
    <property type="project" value="TreeGrafter"/>
</dbReference>
<dbReference type="EC" id="2.3.1.39" evidence="2"/>
<dbReference type="InterPro" id="IPR016035">
    <property type="entry name" value="Acyl_Trfase/lysoPLipase"/>
</dbReference>
<evidence type="ECO:0000313" key="7">
    <source>
        <dbReference type="EMBL" id="EMR09159.1"/>
    </source>
</evidence>
<gene>
    <name evidence="7" type="ORF">PNEG_02499</name>
</gene>
<protein>
    <recommendedName>
        <fullName evidence="2">[acyl-carrier-protein] S-malonyltransferase</fullName>
        <ecNumber evidence="2">2.3.1.39</ecNumber>
    </recommendedName>
</protein>
<keyword evidence="8" id="KW-1185">Reference proteome</keyword>